<accession>A0ABY8TS63</accession>
<dbReference type="SUPFAM" id="SSF52058">
    <property type="entry name" value="L domain-like"/>
    <property type="match status" value="1"/>
</dbReference>
<dbReference type="Proteomes" id="UP001244341">
    <property type="component" value="Chromosome 3b"/>
</dbReference>
<feature type="compositionally biased region" description="Polar residues" evidence="2">
    <location>
        <begin position="83"/>
        <end position="97"/>
    </location>
</feature>
<feature type="compositionally biased region" description="Polar residues" evidence="2">
    <location>
        <begin position="249"/>
        <end position="270"/>
    </location>
</feature>
<feature type="region of interest" description="Disordered" evidence="2">
    <location>
        <begin position="79"/>
        <end position="101"/>
    </location>
</feature>
<evidence type="ECO:0000256" key="2">
    <source>
        <dbReference type="SAM" id="MobiDB-lite"/>
    </source>
</evidence>
<evidence type="ECO:0008006" key="5">
    <source>
        <dbReference type="Google" id="ProtNLM"/>
    </source>
</evidence>
<feature type="compositionally biased region" description="Low complexity" evidence="2">
    <location>
        <begin position="190"/>
        <end position="201"/>
    </location>
</feature>
<feature type="region of interest" description="Disordered" evidence="2">
    <location>
        <begin position="249"/>
        <end position="277"/>
    </location>
</feature>
<reference evidence="3 4" key="1">
    <citation type="submission" date="2023-05" db="EMBL/GenBank/DDBJ databases">
        <title>A 100% complete, gapless, phased diploid assembly of the Scenedesmus obliquus UTEX 3031 genome.</title>
        <authorList>
            <person name="Biondi T.C."/>
            <person name="Hanschen E.R."/>
            <person name="Kwon T."/>
            <person name="Eng W."/>
            <person name="Kruse C.P.S."/>
            <person name="Koehler S.I."/>
            <person name="Kunde Y."/>
            <person name="Gleasner C.D."/>
            <person name="You Mak K.T."/>
            <person name="Polle J."/>
            <person name="Hovde B.T."/>
            <person name="Starkenburg S.R."/>
        </authorList>
    </citation>
    <scope>NUCLEOTIDE SEQUENCE [LARGE SCALE GENOMIC DNA]</scope>
    <source>
        <strain evidence="3 4">DOE0152z</strain>
    </source>
</reference>
<organism evidence="3 4">
    <name type="scientific">Tetradesmus obliquus</name>
    <name type="common">Green alga</name>
    <name type="synonym">Acutodesmus obliquus</name>
    <dbReference type="NCBI Taxonomy" id="3088"/>
    <lineage>
        <taxon>Eukaryota</taxon>
        <taxon>Viridiplantae</taxon>
        <taxon>Chlorophyta</taxon>
        <taxon>core chlorophytes</taxon>
        <taxon>Chlorophyceae</taxon>
        <taxon>CS clade</taxon>
        <taxon>Sphaeropleales</taxon>
        <taxon>Scenedesmaceae</taxon>
        <taxon>Tetradesmus</taxon>
    </lineage>
</organism>
<dbReference type="Gene3D" id="3.80.10.10">
    <property type="entry name" value="Ribonuclease Inhibitor"/>
    <property type="match status" value="1"/>
</dbReference>
<gene>
    <name evidence="3" type="ORF">OEZ85_012008</name>
</gene>
<feature type="region of interest" description="Disordered" evidence="2">
    <location>
        <begin position="184"/>
        <end position="204"/>
    </location>
</feature>
<evidence type="ECO:0000313" key="3">
    <source>
        <dbReference type="EMBL" id="WIA11925.1"/>
    </source>
</evidence>
<name>A0ABY8TS63_TETOB</name>
<comment type="subcellular location">
    <subcellularLocation>
        <location evidence="1">Cytoplasm</location>
        <location evidence="1">Cytoskeleton</location>
        <location evidence="1">Cilium axoneme</location>
    </subcellularLocation>
</comment>
<dbReference type="EMBL" id="CP126210">
    <property type="protein sequence ID" value="WIA11925.1"/>
    <property type="molecule type" value="Genomic_DNA"/>
</dbReference>
<evidence type="ECO:0000256" key="1">
    <source>
        <dbReference type="ARBA" id="ARBA00004430"/>
    </source>
</evidence>
<sequence length="290" mass="29929">MATELSSIRLYICFLQVEGLQELTGLLFLDISFNMVQQLDAQQLPGSIKYFKAAGNPCMGQPGLAQQLAQHLPRLRELDGQDVSRSTAVTEGGSSKGQLAAAAGPRPGCLLPASADTVAAEVASRAERLRARLAAAGLQVQEAAEAAMAGQEAPDGAVAAMTGCYEQEDTAVSSSGAHNMFSSDDEAVCASPAQQAQASPAGSVPELHADINEDALEYSASAGSDSSSDSELESLVARMFKPAALPDWTSSGEAASFSQAGASRASSKAATDSDDETFRHMFAVSLPPGL</sequence>
<protein>
    <recommendedName>
        <fullName evidence="5">U2A'/phosphoprotein 32 family A C-terminal domain-containing protein</fullName>
    </recommendedName>
</protein>
<evidence type="ECO:0000313" key="4">
    <source>
        <dbReference type="Proteomes" id="UP001244341"/>
    </source>
</evidence>
<keyword evidence="4" id="KW-1185">Reference proteome</keyword>
<proteinExistence type="predicted"/>
<dbReference type="InterPro" id="IPR032675">
    <property type="entry name" value="LRR_dom_sf"/>
</dbReference>